<protein>
    <submittedName>
        <fullName evidence="2">Uncharacterized protein</fullName>
    </submittedName>
</protein>
<proteinExistence type="predicted"/>
<dbReference type="EMBL" id="CATQJA010002650">
    <property type="protein sequence ID" value="CAJ0577277.1"/>
    <property type="molecule type" value="Genomic_DNA"/>
</dbReference>
<dbReference type="AlphaFoldDB" id="A0AA36G3V4"/>
<feature type="region of interest" description="Disordered" evidence="1">
    <location>
        <begin position="34"/>
        <end position="70"/>
    </location>
</feature>
<keyword evidence="3" id="KW-1185">Reference proteome</keyword>
<organism evidence="2 3">
    <name type="scientific">Mesorhabditis spiculigera</name>
    <dbReference type="NCBI Taxonomy" id="96644"/>
    <lineage>
        <taxon>Eukaryota</taxon>
        <taxon>Metazoa</taxon>
        <taxon>Ecdysozoa</taxon>
        <taxon>Nematoda</taxon>
        <taxon>Chromadorea</taxon>
        <taxon>Rhabditida</taxon>
        <taxon>Rhabditina</taxon>
        <taxon>Rhabditomorpha</taxon>
        <taxon>Rhabditoidea</taxon>
        <taxon>Rhabditidae</taxon>
        <taxon>Mesorhabditinae</taxon>
        <taxon>Mesorhabditis</taxon>
    </lineage>
</organism>
<dbReference type="Proteomes" id="UP001177023">
    <property type="component" value="Unassembled WGS sequence"/>
</dbReference>
<sequence length="83" mass="9852">MKRSNDRANRRRSLHFHWQVWKKYLKMCGTVPARHGESSREMNQGQIKDIEFCEKRRRNPPLDTQRPKECPGRSLLIECNGSA</sequence>
<feature type="non-terminal residue" evidence="2">
    <location>
        <position position="1"/>
    </location>
</feature>
<name>A0AA36G3V4_9BILA</name>
<evidence type="ECO:0000313" key="2">
    <source>
        <dbReference type="EMBL" id="CAJ0577277.1"/>
    </source>
</evidence>
<evidence type="ECO:0000313" key="3">
    <source>
        <dbReference type="Proteomes" id="UP001177023"/>
    </source>
</evidence>
<comment type="caution">
    <text evidence="2">The sequence shown here is derived from an EMBL/GenBank/DDBJ whole genome shotgun (WGS) entry which is preliminary data.</text>
</comment>
<accession>A0AA36G3V4</accession>
<gene>
    <name evidence="2" type="ORF">MSPICULIGERA_LOCUS15555</name>
</gene>
<evidence type="ECO:0000256" key="1">
    <source>
        <dbReference type="SAM" id="MobiDB-lite"/>
    </source>
</evidence>
<reference evidence="2" key="1">
    <citation type="submission" date="2023-06" db="EMBL/GenBank/DDBJ databases">
        <authorList>
            <person name="Delattre M."/>
        </authorList>
    </citation>
    <scope>NUCLEOTIDE SEQUENCE</scope>
    <source>
        <strain evidence="2">AF72</strain>
    </source>
</reference>